<dbReference type="RefSeq" id="WP_185884465.1">
    <property type="nucleotide sequence ID" value="NZ_CP060052.1"/>
</dbReference>
<dbReference type="EMBL" id="CP060052">
    <property type="protein sequence ID" value="QNE05352.1"/>
    <property type="molecule type" value="Genomic_DNA"/>
</dbReference>
<comment type="similarity">
    <text evidence="1">Belongs to the SDHAF4 family.</text>
</comment>
<organism evidence="3 4">
    <name type="scientific">Croceicoccus marinus</name>
    <dbReference type="NCBI Taxonomy" id="450378"/>
    <lineage>
        <taxon>Bacteria</taxon>
        <taxon>Pseudomonadati</taxon>
        <taxon>Pseudomonadota</taxon>
        <taxon>Alphaproteobacteria</taxon>
        <taxon>Sphingomonadales</taxon>
        <taxon>Erythrobacteraceae</taxon>
        <taxon>Croceicoccus</taxon>
    </lineage>
</organism>
<protein>
    <submittedName>
        <fullName evidence="3">DUF1674 domain-containing protein</fullName>
    </submittedName>
</protein>
<dbReference type="InterPro" id="IPR012875">
    <property type="entry name" value="SDHF4"/>
</dbReference>
<gene>
    <name evidence="3" type="ORF">H4O24_01145</name>
</gene>
<proteinExistence type="inferred from homology"/>
<feature type="compositionally biased region" description="Basic and acidic residues" evidence="2">
    <location>
        <begin position="28"/>
        <end position="48"/>
    </location>
</feature>
<feature type="region of interest" description="Disordered" evidence="2">
    <location>
        <begin position="1"/>
        <end position="55"/>
    </location>
</feature>
<dbReference type="Proteomes" id="UP000515297">
    <property type="component" value="Chromosome"/>
</dbReference>
<sequence>MTKRATKRPAHFEKPAHWTNEPAPDPGKGSRHEEGERPDPTRYGDWEKNGIAIDF</sequence>
<reference evidence="3 4" key="1">
    <citation type="submission" date="2020-08" db="EMBL/GenBank/DDBJ databases">
        <authorList>
            <person name="Liu G."/>
            <person name="Sun C."/>
        </authorList>
    </citation>
    <scope>NUCLEOTIDE SEQUENCE [LARGE SCALE GENOMIC DNA]</scope>
    <source>
        <strain evidence="3 4">OT19</strain>
    </source>
</reference>
<accession>A0A7G6VUD7</accession>
<evidence type="ECO:0000313" key="3">
    <source>
        <dbReference type="EMBL" id="QNE05352.1"/>
    </source>
</evidence>
<dbReference type="AlphaFoldDB" id="A0A7G6VUD7"/>
<evidence type="ECO:0000256" key="1">
    <source>
        <dbReference type="ARBA" id="ARBA00005701"/>
    </source>
</evidence>
<evidence type="ECO:0000313" key="4">
    <source>
        <dbReference type="Proteomes" id="UP000515297"/>
    </source>
</evidence>
<evidence type="ECO:0000256" key="2">
    <source>
        <dbReference type="SAM" id="MobiDB-lite"/>
    </source>
</evidence>
<name>A0A7G6VUD7_9SPHN</name>
<dbReference type="Pfam" id="PF07896">
    <property type="entry name" value="DUF1674"/>
    <property type="match status" value="1"/>
</dbReference>